<proteinExistence type="predicted"/>
<accession>A0A1C7MP22</accession>
<evidence type="ECO:0000313" key="2">
    <source>
        <dbReference type="Proteomes" id="UP000092993"/>
    </source>
</evidence>
<sequence length="345" mass="36802">MARVQDIHLLNTLRFTIRRLESAIEAHKTEVMDSAHITFASGVAWATHISTVGGRDVMPVDRFASVSVTDKGREVGDGAQIEVRHAEVTDTTKPIPPVKVSTQIEARDAEVTDATDPIPRVKVSAHIDNGQAEDAASTGDVVATNPDAEPFSRPFSEGEDVAVIHPPLNEGEDVGRNSPSVAQGSATDFHEAESVNVSGEAAHKGDAASAISADVVRVKDVIPPPFQRTAVQSRRIMPIQSVSRADLKTDIPSADETKHVRQAGVNGAHSMTGEILFGGGDELPSNVEEDVHMASVVDSLEGWSTLDDASGNNNGELACFIFEDKHEEEGAICISVLDREETPPE</sequence>
<gene>
    <name evidence="1" type="ORF">A0H81_02503</name>
</gene>
<protein>
    <submittedName>
        <fullName evidence="1">Uncharacterized protein</fullName>
    </submittedName>
</protein>
<evidence type="ECO:0000313" key="1">
    <source>
        <dbReference type="EMBL" id="OBZ78407.1"/>
    </source>
</evidence>
<organism evidence="1 2">
    <name type="scientific">Grifola frondosa</name>
    <name type="common">Maitake</name>
    <name type="synonym">Polyporus frondosus</name>
    <dbReference type="NCBI Taxonomy" id="5627"/>
    <lineage>
        <taxon>Eukaryota</taxon>
        <taxon>Fungi</taxon>
        <taxon>Dikarya</taxon>
        <taxon>Basidiomycota</taxon>
        <taxon>Agaricomycotina</taxon>
        <taxon>Agaricomycetes</taxon>
        <taxon>Polyporales</taxon>
        <taxon>Grifolaceae</taxon>
        <taxon>Grifola</taxon>
    </lineage>
</organism>
<dbReference type="EMBL" id="LUGG01000002">
    <property type="protein sequence ID" value="OBZ78407.1"/>
    <property type="molecule type" value="Genomic_DNA"/>
</dbReference>
<comment type="caution">
    <text evidence="1">The sequence shown here is derived from an EMBL/GenBank/DDBJ whole genome shotgun (WGS) entry which is preliminary data.</text>
</comment>
<keyword evidence="2" id="KW-1185">Reference proteome</keyword>
<reference evidence="1 2" key="1">
    <citation type="submission" date="2016-03" db="EMBL/GenBank/DDBJ databases">
        <title>Whole genome sequencing of Grifola frondosa 9006-11.</title>
        <authorList>
            <person name="Min B."/>
            <person name="Park H."/>
            <person name="Kim J.-G."/>
            <person name="Cho H."/>
            <person name="Oh Y.-L."/>
            <person name="Kong W.-S."/>
            <person name="Choi I.-G."/>
        </authorList>
    </citation>
    <scope>NUCLEOTIDE SEQUENCE [LARGE SCALE GENOMIC DNA]</scope>
    <source>
        <strain evidence="1 2">9006-11</strain>
    </source>
</reference>
<dbReference type="AlphaFoldDB" id="A0A1C7MP22"/>
<name>A0A1C7MP22_GRIFR</name>
<dbReference type="Proteomes" id="UP000092993">
    <property type="component" value="Unassembled WGS sequence"/>
</dbReference>